<comment type="caution">
    <text evidence="2">The sequence shown here is derived from an EMBL/GenBank/DDBJ whole genome shotgun (WGS) entry which is preliminary data.</text>
</comment>
<evidence type="ECO:0000313" key="2">
    <source>
        <dbReference type="EMBL" id="MCT8992161.1"/>
    </source>
</evidence>
<dbReference type="InterPro" id="IPR012334">
    <property type="entry name" value="Pectin_lyas_fold"/>
</dbReference>
<keyword evidence="1" id="KW-0732">Signal</keyword>
<dbReference type="EMBL" id="JAODNV010000027">
    <property type="protein sequence ID" value="MCT8992161.1"/>
    <property type="molecule type" value="Genomic_DNA"/>
</dbReference>
<sequence>MMLISWRNSIRLGLAAASVMLLGGAAAAETITLRNGDNLAEKVLEAADGDVIRLEPGRYAGPVEVAGKRIVIEGAPGAVIVPGEGEALMVVREGGRVELSDLAFDSGSDTSKRGLLADGGSIRCSGCLIEGASFRQVRVYNGSLELVRSRITGSSEYLVLVQHSDSSIEDTEIDAAKGTALHVEQAKKVDIRHSRIIGTAGTRVQGEAAQIRVVDSEFGARQYTAMYLEIAGSAEIERTRFDSKGHAFVANLEAGTTMRMSAVEARGLDWGIYFDHWGGEKVSHVTLDDVRVAAGKGVALRAVDRIDLIGKDSIFVSRRNAAVIADGKDVRVRLEKSVMAAERDPVPVLVGQKESGKIEVVDCVMFPEKKFDPGVLPDDDTRRMARAITDDAALAEELKAGSTEFLNGGTSDRLERAAARVRAMAPTITMVSLDMTDGAGRSRPAPFNVVGADSLEVVAQSGDGAPVPVPAGRYFVEFSEDAALAAELEVKGGSATARVEVPEALWLDANLTADEPSRFTLFRPIAADKVREVFRASVILDYAHPNYYARTFRRPEATDADVAAALDAARRHISIRMALVRPDAGGDEFDRFTAWWTGIEKALEILASAGTADDAARIAAIVDPGHALGAERPLIHLAYLEHRLGLLANGRVAAFADGPDPNIAVAALALLDFYGVAGAKERLFALASDERRFAALSANVREDVAQRLIGLDDPRIADIAAAALRRALEDNEAASPNPDLYHRFLEHLTVSFAAHLMVFGTVEQKASVAEAFNQGLGNLKFSLATVLSSIAVNPRPFVEESQNEWGTITDLHRTSCVNWRLRGAAEFAPLYDMMVDAYAQSRKEYRVRNSKSYVNERQAYASAAAYARFRLSGCRPSREAASAYYNGQMKNEPPGDWFAVYSTVEELKEVLRESFYHTPLEAAPVDVAVAAWRQFDHVFWTSFRDELIAMFRAFTKAGDSAINSVVDDGVERRVYVLRRVLPEEAYTGAINGHLEVRPIAEDGKLEIGVRLTQAAWYNSFGGLADMIATGGDRNHWAHHAYVVDGRKLIERIELFRDGQSISLTEKEAPDAEGYFRFSTGLAADDLSGLVLDVDLALFDDRRSFQFDLFASRLARGVQ</sequence>
<protein>
    <submittedName>
        <fullName evidence="2">Right-handed parallel beta-helix repeat-containing protein</fullName>
    </submittedName>
</protein>
<feature type="chain" id="PRO_5040963878" evidence="1">
    <location>
        <begin position="28"/>
        <end position="1118"/>
    </location>
</feature>
<evidence type="ECO:0000256" key="1">
    <source>
        <dbReference type="SAM" id="SignalP"/>
    </source>
</evidence>
<name>A0A9X2XC61_9HYPH</name>
<feature type="signal peptide" evidence="1">
    <location>
        <begin position="1"/>
        <end position="27"/>
    </location>
</feature>
<dbReference type="RefSeq" id="WP_261517115.1">
    <property type="nucleotide sequence ID" value="NZ_JAODNV010000027.1"/>
</dbReference>
<reference evidence="2" key="1">
    <citation type="submission" date="2022-08" db="EMBL/GenBank/DDBJ databases">
        <title>Chelativorans sichuanense sp. nov., a paraffin oil-degrading bacterium isolated from a mixture of oil-based drill cuttings and paddy soil.</title>
        <authorList>
            <person name="Yu J."/>
            <person name="Liu H."/>
            <person name="Chen Q."/>
        </authorList>
    </citation>
    <scope>NUCLEOTIDE SEQUENCE</scope>
    <source>
        <strain evidence="2">SCAU 2101</strain>
    </source>
</reference>
<gene>
    <name evidence="2" type="ORF">NYR54_18010</name>
</gene>
<keyword evidence="3" id="KW-1185">Reference proteome</keyword>
<dbReference type="InterPro" id="IPR011050">
    <property type="entry name" value="Pectin_lyase_fold/virulence"/>
</dbReference>
<evidence type="ECO:0000313" key="3">
    <source>
        <dbReference type="Proteomes" id="UP001149009"/>
    </source>
</evidence>
<organism evidence="2 3">
    <name type="scientific">Chelativorans petroleitrophicus</name>
    <dbReference type="NCBI Taxonomy" id="2975484"/>
    <lineage>
        <taxon>Bacteria</taxon>
        <taxon>Pseudomonadati</taxon>
        <taxon>Pseudomonadota</taxon>
        <taxon>Alphaproteobacteria</taxon>
        <taxon>Hyphomicrobiales</taxon>
        <taxon>Phyllobacteriaceae</taxon>
        <taxon>Chelativorans</taxon>
    </lineage>
</organism>
<dbReference type="SUPFAM" id="SSF51126">
    <property type="entry name" value="Pectin lyase-like"/>
    <property type="match status" value="1"/>
</dbReference>
<dbReference type="AlphaFoldDB" id="A0A9X2XC61"/>
<dbReference type="Gene3D" id="2.160.20.10">
    <property type="entry name" value="Single-stranded right-handed beta-helix, Pectin lyase-like"/>
    <property type="match status" value="1"/>
</dbReference>
<accession>A0A9X2XC61</accession>
<dbReference type="Proteomes" id="UP001149009">
    <property type="component" value="Unassembled WGS sequence"/>
</dbReference>
<proteinExistence type="predicted"/>